<protein>
    <submittedName>
        <fullName evidence="1">Uncharacterized protein</fullName>
    </submittedName>
</protein>
<proteinExistence type="predicted"/>
<keyword evidence="2" id="KW-1185">Reference proteome</keyword>
<organism evidence="1 2">
    <name type="scientific">Trichinella papuae</name>
    <dbReference type="NCBI Taxonomy" id="268474"/>
    <lineage>
        <taxon>Eukaryota</taxon>
        <taxon>Metazoa</taxon>
        <taxon>Ecdysozoa</taxon>
        <taxon>Nematoda</taxon>
        <taxon>Enoplea</taxon>
        <taxon>Dorylaimia</taxon>
        <taxon>Trichinellida</taxon>
        <taxon>Trichinellidae</taxon>
        <taxon>Trichinella</taxon>
    </lineage>
</organism>
<name>A0A0V1MNZ5_9BILA</name>
<evidence type="ECO:0000313" key="1">
    <source>
        <dbReference type="EMBL" id="KRZ73521.1"/>
    </source>
</evidence>
<dbReference type="Proteomes" id="UP000054843">
    <property type="component" value="Unassembled WGS sequence"/>
</dbReference>
<dbReference type="AlphaFoldDB" id="A0A0V1MNZ5"/>
<reference evidence="1 2" key="1">
    <citation type="submission" date="2015-01" db="EMBL/GenBank/DDBJ databases">
        <title>Evolution of Trichinella species and genotypes.</title>
        <authorList>
            <person name="Korhonen P.K."/>
            <person name="Edoardo P."/>
            <person name="Giuseppe L.R."/>
            <person name="Gasser R.B."/>
        </authorList>
    </citation>
    <scope>NUCLEOTIDE SEQUENCE [LARGE SCALE GENOMIC DNA]</scope>
    <source>
        <strain evidence="1">ISS1980</strain>
    </source>
</reference>
<sequence>MKNAFATALGNCSVLVLRFNKCVANGRQKMRQTTSIGWKIFTTLRLLPINVPPVSTRYVSIFSVSSSPRETTRIVILRHYPDLMKHLFLMGLYADLEPVELQQDSKQSTCKFSLDCKAWFRDKPPNCADQPHQTPLCLHPLDKQRGAVGATFSLDRWTGDLFQCDSPPSTLTFQIPAEACAPKSERVVLIEGSTVNHIDRTKGSTKISPAFRSMEIPRVTSCFQKDRQNSGLENILRRLECRRNCALLRFSFSWFLGNS</sequence>
<dbReference type="EMBL" id="JYDO01000062">
    <property type="protein sequence ID" value="KRZ73521.1"/>
    <property type="molecule type" value="Genomic_DNA"/>
</dbReference>
<evidence type="ECO:0000313" key="2">
    <source>
        <dbReference type="Proteomes" id="UP000054843"/>
    </source>
</evidence>
<accession>A0A0V1MNZ5</accession>
<gene>
    <name evidence="1" type="ORF">T10_1057</name>
</gene>
<comment type="caution">
    <text evidence="1">The sequence shown here is derived from an EMBL/GenBank/DDBJ whole genome shotgun (WGS) entry which is preliminary data.</text>
</comment>
<dbReference type="OrthoDB" id="10622756at2759"/>